<dbReference type="SUPFAM" id="SSF81383">
    <property type="entry name" value="F-box domain"/>
    <property type="match status" value="1"/>
</dbReference>
<dbReference type="Gene3D" id="1.20.1280.50">
    <property type="match status" value="1"/>
</dbReference>
<dbReference type="Ensembl" id="ENSSTUT00000026605.1">
    <property type="protein sequence ID" value="ENSSTUP00000025386.1"/>
    <property type="gene ID" value="ENSSTUG00000011083.1"/>
</dbReference>
<dbReference type="InterPro" id="IPR001810">
    <property type="entry name" value="F-box_dom"/>
</dbReference>
<dbReference type="InterPro" id="IPR036047">
    <property type="entry name" value="F-box-like_dom_sf"/>
</dbReference>
<accession>A0A673XVT3</accession>
<sequence>MIITYILSFLKASDRKEASLVCRSWYDASQDLQFQVLLYSTIPLSEINFINLTSRLSLTLTPLSRGISPSSSKPLSPPWI</sequence>
<dbReference type="InParanoid" id="A0A673XVT3"/>
<name>A0A673XVT3_SALTR</name>
<reference evidence="2" key="1">
    <citation type="submission" date="2025-08" db="UniProtKB">
        <authorList>
            <consortium name="Ensembl"/>
        </authorList>
    </citation>
    <scope>IDENTIFICATION</scope>
</reference>
<evidence type="ECO:0000259" key="1">
    <source>
        <dbReference type="Pfam" id="PF12937"/>
    </source>
</evidence>
<evidence type="ECO:0000313" key="2">
    <source>
        <dbReference type="Ensembl" id="ENSSTUP00000025386.1"/>
    </source>
</evidence>
<proteinExistence type="predicted"/>
<dbReference type="Proteomes" id="UP000472277">
    <property type="component" value="Chromosome 7"/>
</dbReference>
<feature type="domain" description="F-box" evidence="1">
    <location>
        <begin position="2"/>
        <end position="31"/>
    </location>
</feature>
<dbReference type="Pfam" id="PF12937">
    <property type="entry name" value="F-box-like"/>
    <property type="match status" value="1"/>
</dbReference>
<organism evidence="2 3">
    <name type="scientific">Salmo trutta</name>
    <name type="common">Brown trout</name>
    <dbReference type="NCBI Taxonomy" id="8032"/>
    <lineage>
        <taxon>Eukaryota</taxon>
        <taxon>Metazoa</taxon>
        <taxon>Chordata</taxon>
        <taxon>Craniata</taxon>
        <taxon>Vertebrata</taxon>
        <taxon>Euteleostomi</taxon>
        <taxon>Actinopterygii</taxon>
        <taxon>Neopterygii</taxon>
        <taxon>Teleostei</taxon>
        <taxon>Protacanthopterygii</taxon>
        <taxon>Salmoniformes</taxon>
        <taxon>Salmonidae</taxon>
        <taxon>Salmoninae</taxon>
        <taxon>Salmo</taxon>
    </lineage>
</organism>
<dbReference type="AlphaFoldDB" id="A0A673XVT3"/>
<evidence type="ECO:0000313" key="3">
    <source>
        <dbReference type="Proteomes" id="UP000472277"/>
    </source>
</evidence>
<keyword evidence="3" id="KW-1185">Reference proteome</keyword>
<reference evidence="2" key="2">
    <citation type="submission" date="2025-09" db="UniProtKB">
        <authorList>
            <consortium name="Ensembl"/>
        </authorList>
    </citation>
    <scope>IDENTIFICATION</scope>
</reference>
<protein>
    <recommendedName>
        <fullName evidence="1">F-box domain-containing protein</fullName>
    </recommendedName>
</protein>